<dbReference type="AlphaFoldDB" id="A0A6J5XLU4"/>
<protein>
    <submittedName>
        <fullName evidence="2">Uncharacterized protein</fullName>
    </submittedName>
</protein>
<feature type="compositionally biased region" description="Acidic residues" evidence="1">
    <location>
        <begin position="135"/>
        <end position="147"/>
    </location>
</feature>
<dbReference type="Proteomes" id="UP000507245">
    <property type="component" value="Unassembled WGS sequence"/>
</dbReference>
<proteinExistence type="predicted"/>
<reference evidence="3" key="1">
    <citation type="journal article" date="2020" name="Genome Biol.">
        <title>Gamete binning: chromosome-level and haplotype-resolved genome assembly enabled by high-throughput single-cell sequencing of gamete genomes.</title>
        <authorList>
            <person name="Campoy J.A."/>
            <person name="Sun H."/>
            <person name="Goel M."/>
            <person name="Jiao W.-B."/>
            <person name="Folz-Donahue K."/>
            <person name="Wang N."/>
            <person name="Rubio M."/>
            <person name="Liu C."/>
            <person name="Kukat C."/>
            <person name="Ruiz D."/>
            <person name="Huettel B."/>
            <person name="Schneeberger K."/>
        </authorList>
    </citation>
    <scope>NUCLEOTIDE SEQUENCE [LARGE SCALE GENOMIC DNA]</scope>
    <source>
        <strain evidence="3">cv. Rojo Pasion</strain>
    </source>
</reference>
<dbReference type="EMBL" id="CAEKKB010000006">
    <property type="protein sequence ID" value="CAB4314936.1"/>
    <property type="molecule type" value="Genomic_DNA"/>
</dbReference>
<gene>
    <name evidence="2" type="ORF">ORAREDHAP_LOCUS39471</name>
</gene>
<feature type="region of interest" description="Disordered" evidence="1">
    <location>
        <begin position="108"/>
        <end position="157"/>
    </location>
</feature>
<evidence type="ECO:0000313" key="2">
    <source>
        <dbReference type="EMBL" id="CAB4314936.1"/>
    </source>
</evidence>
<feature type="compositionally biased region" description="Polar residues" evidence="1">
    <location>
        <begin position="68"/>
        <end position="77"/>
    </location>
</feature>
<keyword evidence="3" id="KW-1185">Reference proteome</keyword>
<name>A0A6J5XLU4_PRUAR</name>
<organism evidence="2 3">
    <name type="scientific">Prunus armeniaca</name>
    <name type="common">Apricot</name>
    <name type="synonym">Armeniaca vulgaris</name>
    <dbReference type="NCBI Taxonomy" id="36596"/>
    <lineage>
        <taxon>Eukaryota</taxon>
        <taxon>Viridiplantae</taxon>
        <taxon>Streptophyta</taxon>
        <taxon>Embryophyta</taxon>
        <taxon>Tracheophyta</taxon>
        <taxon>Spermatophyta</taxon>
        <taxon>Magnoliopsida</taxon>
        <taxon>eudicotyledons</taxon>
        <taxon>Gunneridae</taxon>
        <taxon>Pentapetalae</taxon>
        <taxon>rosids</taxon>
        <taxon>fabids</taxon>
        <taxon>Rosales</taxon>
        <taxon>Rosaceae</taxon>
        <taxon>Amygdaloideae</taxon>
        <taxon>Amygdaleae</taxon>
        <taxon>Prunus</taxon>
    </lineage>
</organism>
<evidence type="ECO:0000313" key="3">
    <source>
        <dbReference type="Proteomes" id="UP000507245"/>
    </source>
</evidence>
<evidence type="ECO:0000256" key="1">
    <source>
        <dbReference type="SAM" id="MobiDB-lite"/>
    </source>
</evidence>
<dbReference type="OrthoDB" id="1748692at2759"/>
<feature type="compositionally biased region" description="Basic and acidic residues" evidence="1">
    <location>
        <begin position="148"/>
        <end position="157"/>
    </location>
</feature>
<accession>A0A6J5XLU4</accession>
<feature type="region of interest" description="Disordered" evidence="1">
    <location>
        <begin position="54"/>
        <end position="78"/>
    </location>
</feature>
<sequence>MGASACRFLQNNKFSRSVAYLVELPLTNLNIENNDHHINFSNVFQEEHKILASNKGKRKLTDEEELGPQTQRFTNASKDLDERFEKGGFMKQVEWQVVEGKDMNELNKKVNKLERRKKRPSPPMKKGVQLLCQQPDEDFKDPDPDPDPDSKMDLFLT</sequence>